<name>A0A5C4TJ42_FRUSA</name>
<dbReference type="AlphaFoldDB" id="A0A5C4TJ42"/>
<evidence type="ECO:0000256" key="2">
    <source>
        <dbReference type="ARBA" id="ARBA00009399"/>
    </source>
</evidence>
<evidence type="ECO:0000256" key="6">
    <source>
        <dbReference type="SAM" id="Phobius"/>
    </source>
</evidence>
<comment type="caution">
    <text evidence="8">The sequence shown here is derived from an EMBL/GenBank/DDBJ whole genome shotgun (WGS) entry which is preliminary data.</text>
</comment>
<organism evidence="8 9">
    <name type="scientific">Fructilactobacillus sanfranciscensis</name>
    <name type="common">Lactobacillus sanfranciscensis</name>
    <dbReference type="NCBI Taxonomy" id="1625"/>
    <lineage>
        <taxon>Bacteria</taxon>
        <taxon>Bacillati</taxon>
        <taxon>Bacillota</taxon>
        <taxon>Bacilli</taxon>
        <taxon>Lactobacillales</taxon>
        <taxon>Lactobacillaceae</taxon>
        <taxon>Fructilactobacillus</taxon>
    </lineage>
</organism>
<dbReference type="Proteomes" id="UP000313312">
    <property type="component" value="Unassembled WGS sequence"/>
</dbReference>
<evidence type="ECO:0000256" key="4">
    <source>
        <dbReference type="ARBA" id="ARBA00022989"/>
    </source>
</evidence>
<protein>
    <submittedName>
        <fullName evidence="8">GtrA family protein</fullName>
    </submittedName>
</protein>
<dbReference type="InterPro" id="IPR051401">
    <property type="entry name" value="GtrA_CellWall_Glycosyl"/>
</dbReference>
<dbReference type="InterPro" id="IPR007267">
    <property type="entry name" value="GtrA_DPMS_TM"/>
</dbReference>
<evidence type="ECO:0000256" key="5">
    <source>
        <dbReference type="ARBA" id="ARBA00023136"/>
    </source>
</evidence>
<evidence type="ECO:0000256" key="3">
    <source>
        <dbReference type="ARBA" id="ARBA00022692"/>
    </source>
</evidence>
<evidence type="ECO:0000313" key="9">
    <source>
        <dbReference type="Proteomes" id="UP000313312"/>
    </source>
</evidence>
<feature type="transmembrane region" description="Helical" evidence="6">
    <location>
        <begin position="14"/>
        <end position="35"/>
    </location>
</feature>
<dbReference type="PANTHER" id="PTHR38459:SF5">
    <property type="entry name" value="CELL WALL TEICHOIC ACID GLYCOSYLATION PROTEIN GTCA"/>
    <property type="match status" value="1"/>
</dbReference>
<comment type="similarity">
    <text evidence="2">Belongs to the GtrA family.</text>
</comment>
<dbReference type="Pfam" id="PF04138">
    <property type="entry name" value="GtrA_DPMS_TM"/>
    <property type="match status" value="1"/>
</dbReference>
<dbReference type="GO" id="GO:0000271">
    <property type="term" value="P:polysaccharide biosynthetic process"/>
    <property type="evidence" value="ECO:0007669"/>
    <property type="project" value="InterPro"/>
</dbReference>
<feature type="transmembrane region" description="Helical" evidence="6">
    <location>
        <begin position="41"/>
        <end position="60"/>
    </location>
</feature>
<sequence length="144" mass="16867">MKSLIELYQKHRDLIPYAFWGVATTVVNMVIFTILTQFTNINYSITYGIAWFISVLFAFYTNKYYVFHTKHYSAKEFWYQITTFFAGRLVTGILGLGILIFGVSILGFNNKLGKNIWNIIQNIVVVILNYFWAIFISFKEKEAK</sequence>
<evidence type="ECO:0000259" key="7">
    <source>
        <dbReference type="Pfam" id="PF04138"/>
    </source>
</evidence>
<feature type="transmembrane region" description="Helical" evidence="6">
    <location>
        <begin position="81"/>
        <end position="107"/>
    </location>
</feature>
<reference evidence="8 9" key="1">
    <citation type="submission" date="2018-05" db="EMBL/GenBank/DDBJ databases">
        <title>Lactobacillus sanfranciscensis Ah4 draft denome sequence.</title>
        <authorList>
            <person name="Zhang G."/>
        </authorList>
    </citation>
    <scope>NUCLEOTIDE SEQUENCE [LARGE SCALE GENOMIC DNA]</scope>
    <source>
        <strain evidence="8 9">Ah4</strain>
    </source>
</reference>
<keyword evidence="3 6" id="KW-0812">Transmembrane</keyword>
<dbReference type="GO" id="GO:0005886">
    <property type="term" value="C:plasma membrane"/>
    <property type="evidence" value="ECO:0007669"/>
    <property type="project" value="TreeGrafter"/>
</dbReference>
<evidence type="ECO:0000256" key="1">
    <source>
        <dbReference type="ARBA" id="ARBA00004141"/>
    </source>
</evidence>
<dbReference type="EMBL" id="QFCR01000019">
    <property type="protein sequence ID" value="TNK90075.1"/>
    <property type="molecule type" value="Genomic_DNA"/>
</dbReference>
<comment type="subcellular location">
    <subcellularLocation>
        <location evidence="1">Membrane</location>
        <topology evidence="1">Multi-pass membrane protein</topology>
    </subcellularLocation>
</comment>
<dbReference type="RefSeq" id="WP_056958343.1">
    <property type="nucleotide sequence ID" value="NZ_BAAAXT010000030.1"/>
</dbReference>
<proteinExistence type="inferred from homology"/>
<evidence type="ECO:0000313" key="8">
    <source>
        <dbReference type="EMBL" id="TNK90075.1"/>
    </source>
</evidence>
<gene>
    <name evidence="8" type="ORF">DID87_05625</name>
</gene>
<feature type="transmembrane region" description="Helical" evidence="6">
    <location>
        <begin position="119"/>
        <end position="138"/>
    </location>
</feature>
<keyword evidence="4 6" id="KW-1133">Transmembrane helix</keyword>
<accession>A0A5C4TJ42</accession>
<dbReference type="PANTHER" id="PTHR38459">
    <property type="entry name" value="PROPHAGE BACTOPRENOL-LINKED GLUCOSE TRANSLOCASE HOMOLOG"/>
    <property type="match status" value="1"/>
</dbReference>
<feature type="domain" description="GtrA/DPMS transmembrane" evidence="7">
    <location>
        <begin position="17"/>
        <end position="138"/>
    </location>
</feature>
<keyword evidence="5 6" id="KW-0472">Membrane</keyword>